<keyword evidence="5" id="KW-0456">Lyase</keyword>
<evidence type="ECO:0000256" key="2">
    <source>
        <dbReference type="ARBA" id="ARBA00022679"/>
    </source>
</evidence>
<keyword evidence="3 5" id="KW-0548">Nucleotidyltransferase</keyword>
<dbReference type="GO" id="GO:0050519">
    <property type="term" value="F:holo-citrate lyase synthase activity"/>
    <property type="evidence" value="ECO:0007669"/>
    <property type="project" value="UniProtKB-EC"/>
</dbReference>
<gene>
    <name evidence="5" type="primary">citX</name>
    <name evidence="5" type="ORF">H8707_03180</name>
</gene>
<evidence type="ECO:0000313" key="5">
    <source>
        <dbReference type="EMBL" id="MBC8587246.1"/>
    </source>
</evidence>
<dbReference type="NCBIfam" id="TIGR03124">
    <property type="entry name" value="citrate_citX"/>
    <property type="match status" value="1"/>
</dbReference>
<proteinExistence type="predicted"/>
<keyword evidence="2 5" id="KW-0808">Transferase</keyword>
<dbReference type="RefSeq" id="WP_262428716.1">
    <property type="nucleotide sequence ID" value="NZ_JACRTG010000008.1"/>
</dbReference>
<accession>A0A926ER18</accession>
<dbReference type="EMBL" id="JACRTG010000008">
    <property type="protein sequence ID" value="MBC8587246.1"/>
    <property type="molecule type" value="Genomic_DNA"/>
</dbReference>
<reference evidence="5" key="1">
    <citation type="submission" date="2020-08" db="EMBL/GenBank/DDBJ databases">
        <title>Genome public.</title>
        <authorList>
            <person name="Liu C."/>
            <person name="Sun Q."/>
        </authorList>
    </citation>
    <scope>NUCLEOTIDE SEQUENCE</scope>
    <source>
        <strain evidence="5">BX21</strain>
    </source>
</reference>
<sequence length="171" mass="19691">MINEKILLEILKSREDRANRQEELLKKYPYSLISFTLNTPGEIKDSILYRKVHKEGIEAIRSTLGKHGVNMVFSEELHKNTGPEFYAIVDIDANSLKGLMVDIEDNHRLGRIFDIDVFDKGHNQIGRSKLGLSSRKCLICNEDARNCMINRTHSYEDLIKKVEEIVSTIED</sequence>
<comment type="caution">
    <text evidence="5">The sequence shown here is derived from an EMBL/GenBank/DDBJ whole genome shotgun (WGS) entry which is preliminary data.</text>
</comment>
<dbReference type="GO" id="GO:0016829">
    <property type="term" value="F:lyase activity"/>
    <property type="evidence" value="ECO:0007669"/>
    <property type="project" value="UniProtKB-KW"/>
</dbReference>
<dbReference type="Proteomes" id="UP000601171">
    <property type="component" value="Unassembled WGS sequence"/>
</dbReference>
<dbReference type="EC" id="2.7.7.61" evidence="1"/>
<evidence type="ECO:0000256" key="1">
    <source>
        <dbReference type="ARBA" id="ARBA00012524"/>
    </source>
</evidence>
<dbReference type="Pfam" id="PF03802">
    <property type="entry name" value="CitX"/>
    <property type="match status" value="1"/>
</dbReference>
<name>A0A926ER18_9FIRM</name>
<keyword evidence="6" id="KW-1185">Reference proteome</keyword>
<comment type="catalytic activity">
    <reaction evidence="4">
        <text>apo-[citrate lyase ACP] + 2'-(5''-triphospho-alpha-D-ribosyl)-3'-dephospho-CoA = holo-[citrate lyase ACP] + diphosphate</text>
        <dbReference type="Rhea" id="RHEA:16333"/>
        <dbReference type="Rhea" id="RHEA-COMP:10157"/>
        <dbReference type="Rhea" id="RHEA-COMP:10158"/>
        <dbReference type="ChEBI" id="CHEBI:29999"/>
        <dbReference type="ChEBI" id="CHEBI:33019"/>
        <dbReference type="ChEBI" id="CHEBI:61378"/>
        <dbReference type="ChEBI" id="CHEBI:82683"/>
        <dbReference type="EC" id="2.7.7.61"/>
    </reaction>
</comment>
<dbReference type="NCBIfam" id="NF002383">
    <property type="entry name" value="PRK01392.1"/>
    <property type="match status" value="1"/>
</dbReference>
<evidence type="ECO:0000256" key="4">
    <source>
        <dbReference type="ARBA" id="ARBA00048574"/>
    </source>
</evidence>
<dbReference type="GO" id="GO:0051191">
    <property type="term" value="P:prosthetic group biosynthetic process"/>
    <property type="evidence" value="ECO:0007669"/>
    <property type="project" value="InterPro"/>
</dbReference>
<protein>
    <recommendedName>
        <fullName evidence="1">citrate lyase holo-[acyl-carrier protein] synthase</fullName>
        <ecNumber evidence="1">2.7.7.61</ecNumber>
    </recommendedName>
</protein>
<evidence type="ECO:0000256" key="3">
    <source>
        <dbReference type="ARBA" id="ARBA00022695"/>
    </source>
</evidence>
<evidence type="ECO:0000313" key="6">
    <source>
        <dbReference type="Proteomes" id="UP000601171"/>
    </source>
</evidence>
<dbReference type="AlphaFoldDB" id="A0A926ER18"/>
<organism evidence="5 6">
    <name type="scientific">Paratissierella segnis</name>
    <dbReference type="NCBI Taxonomy" id="2763679"/>
    <lineage>
        <taxon>Bacteria</taxon>
        <taxon>Bacillati</taxon>
        <taxon>Bacillota</taxon>
        <taxon>Tissierellia</taxon>
        <taxon>Tissierellales</taxon>
        <taxon>Tissierellaceae</taxon>
        <taxon>Paratissierella</taxon>
    </lineage>
</organism>
<dbReference type="InterPro" id="IPR005551">
    <property type="entry name" value="CitX"/>
</dbReference>